<dbReference type="Gene3D" id="3.40.50.300">
    <property type="entry name" value="P-loop containing nucleotide triphosphate hydrolases"/>
    <property type="match status" value="1"/>
</dbReference>
<sequence length="164" mass="19084">MNIILVGFMGSGKTTIARIISKKHSMKFVDTDKLIEKQQNLTIGEIFDKKGENYFREIEKNFILDYLSFCDNCVIATGGGMPCFFNNMENLKKIGWVVYLKTDFETAKKRAMLSKNRPLFKDEKKAKNLFKRRVICYSKAHFTVDANREKKLTINEIEKMLFGE</sequence>
<dbReference type="GO" id="GO:0004765">
    <property type="term" value="F:shikimate kinase activity"/>
    <property type="evidence" value="ECO:0007669"/>
    <property type="project" value="UniProtKB-UniRule"/>
</dbReference>
<dbReference type="PANTHER" id="PTHR21087:SF16">
    <property type="entry name" value="SHIKIMATE KINASE 1, CHLOROPLASTIC"/>
    <property type="match status" value="1"/>
</dbReference>
<keyword evidence="3 7" id="KW-0547">Nucleotide-binding</keyword>
<dbReference type="HAMAP" id="MF_00109">
    <property type="entry name" value="Shikimate_kinase"/>
    <property type="match status" value="1"/>
</dbReference>
<keyword evidence="4 7" id="KW-0418">Kinase</keyword>
<dbReference type="InterPro" id="IPR018247">
    <property type="entry name" value="EF_Hand_1_Ca_BS"/>
</dbReference>
<feature type="binding site" evidence="7">
    <location>
        <position position="14"/>
    </location>
    <ligand>
        <name>Mg(2+)</name>
        <dbReference type="ChEBI" id="CHEBI:18420"/>
    </ligand>
</feature>
<dbReference type="PRINTS" id="PR01100">
    <property type="entry name" value="SHIKIMTKNASE"/>
</dbReference>
<dbReference type="AlphaFoldDB" id="F2LVI8"/>
<dbReference type="InterPro" id="IPR000623">
    <property type="entry name" value="Shikimate_kinase/TSH1"/>
</dbReference>
<keyword evidence="6 7" id="KW-0057">Aromatic amino acid biosynthesis</keyword>
<keyword evidence="7" id="KW-0963">Cytoplasm</keyword>
<reference evidence="9" key="2">
    <citation type="submission" date="2011-03" db="EMBL/GenBank/DDBJ databases">
        <title>The complete genome of Hippea maritima DSM 10411.</title>
        <authorList>
            <consortium name="US DOE Joint Genome Institute (JGI-PGF)"/>
            <person name="Lucas S."/>
            <person name="Copeland A."/>
            <person name="Lapidus A."/>
            <person name="Bruce D."/>
            <person name="Goodwin L."/>
            <person name="Pitluck S."/>
            <person name="Peters L."/>
            <person name="Kyrpides N."/>
            <person name="Mavromatis K."/>
            <person name="Pagani I."/>
            <person name="Ivanova N."/>
            <person name="Mikhailova N."/>
            <person name="Lu M."/>
            <person name="Detter J.C."/>
            <person name="Tapia R."/>
            <person name="Han C."/>
            <person name="Land M."/>
            <person name="Hauser L."/>
            <person name="Markowitz V."/>
            <person name="Cheng J.-F."/>
            <person name="Hugenholtz P."/>
            <person name="Woyke T."/>
            <person name="Wu D."/>
            <person name="Spring S."/>
            <person name="Schroeder M."/>
            <person name="Brambilla E."/>
            <person name="Klenk H.-P."/>
            <person name="Eisen J.A."/>
        </authorList>
    </citation>
    <scope>NUCLEOTIDE SEQUENCE [LARGE SCALE GENOMIC DNA]</scope>
    <source>
        <strain evidence="9">ATCC 700847 / DSM 10411 / MH2</strain>
    </source>
</reference>
<reference evidence="8 9" key="1">
    <citation type="journal article" date="2011" name="Stand. Genomic Sci.">
        <title>Complete genome sequence of the thermophilic sulfur-reducer Hippea maritima type strain (MH(2)).</title>
        <authorList>
            <person name="Huntemann M."/>
            <person name="Lu M."/>
            <person name="Nolan M."/>
            <person name="Lapidus A."/>
            <person name="Lucas S."/>
            <person name="Hammon N."/>
            <person name="Deshpande S."/>
            <person name="Cheng J.F."/>
            <person name="Tapia R."/>
            <person name="Han C."/>
            <person name="Goodwin L."/>
            <person name="Pitluck S."/>
            <person name="Liolios K."/>
            <person name="Pagani I."/>
            <person name="Ivanova N."/>
            <person name="Ovchinikova G."/>
            <person name="Pati A."/>
            <person name="Chen A."/>
            <person name="Palaniappan K."/>
            <person name="Land M."/>
            <person name="Hauser L."/>
            <person name="Jeffries C.D."/>
            <person name="Detter J.C."/>
            <person name="Brambilla E.M."/>
            <person name="Rohde M."/>
            <person name="Spring S."/>
            <person name="Goker M."/>
            <person name="Woyke T."/>
            <person name="Bristow J."/>
            <person name="Eisen J.A."/>
            <person name="Markowitz V."/>
            <person name="Hugenholtz P."/>
            <person name="Kyrpides N.C."/>
            <person name="Klenk H.P."/>
            <person name="Mavromatis K."/>
        </authorList>
    </citation>
    <scope>NUCLEOTIDE SEQUENCE [LARGE SCALE GENOMIC DNA]</scope>
    <source>
        <strain evidence="9">ATCC 700847 / DSM 10411 / MH2</strain>
    </source>
</reference>
<keyword evidence="9" id="KW-1185">Reference proteome</keyword>
<evidence type="ECO:0000256" key="7">
    <source>
        <dbReference type="HAMAP-Rule" id="MF_00109"/>
    </source>
</evidence>
<gene>
    <name evidence="7" type="primary">aroK</name>
    <name evidence="8" type="ordered locus">Hipma_0802</name>
</gene>
<evidence type="ECO:0000256" key="1">
    <source>
        <dbReference type="ARBA" id="ARBA00022605"/>
    </source>
</evidence>
<dbReference type="KEGG" id="hmr:Hipma_0802"/>
<evidence type="ECO:0000313" key="8">
    <source>
        <dbReference type="EMBL" id="AEA33772.1"/>
    </source>
</evidence>
<evidence type="ECO:0000256" key="6">
    <source>
        <dbReference type="ARBA" id="ARBA00023141"/>
    </source>
</evidence>
<organism evidence="8 9">
    <name type="scientific">Hippea maritima (strain ATCC 700847 / DSM 10411 / MH2)</name>
    <dbReference type="NCBI Taxonomy" id="760142"/>
    <lineage>
        <taxon>Bacteria</taxon>
        <taxon>Pseudomonadati</taxon>
        <taxon>Campylobacterota</taxon>
        <taxon>Desulfurellia</taxon>
        <taxon>Desulfurellales</taxon>
        <taxon>Hippeaceae</taxon>
        <taxon>Hippea</taxon>
    </lineage>
</organism>
<comment type="subunit">
    <text evidence="7">Monomer.</text>
</comment>
<dbReference type="FunCoup" id="F2LVI8">
    <property type="interactions" value="449"/>
</dbReference>
<dbReference type="PANTHER" id="PTHR21087">
    <property type="entry name" value="SHIKIMATE KINASE"/>
    <property type="match status" value="1"/>
</dbReference>
<dbReference type="GO" id="GO:0009423">
    <property type="term" value="P:chorismate biosynthetic process"/>
    <property type="evidence" value="ECO:0007669"/>
    <property type="project" value="UniProtKB-UniRule"/>
</dbReference>
<dbReference type="InParanoid" id="F2LVI8"/>
<feature type="binding site" evidence="7">
    <location>
        <position position="117"/>
    </location>
    <ligand>
        <name>ATP</name>
        <dbReference type="ChEBI" id="CHEBI:30616"/>
    </ligand>
</feature>
<protein>
    <recommendedName>
        <fullName evidence="7">Shikimate kinase</fullName>
        <shortName evidence="7">SK</shortName>
        <ecNumber evidence="7">2.7.1.71</ecNumber>
    </recommendedName>
</protein>
<dbReference type="SUPFAM" id="SSF52540">
    <property type="entry name" value="P-loop containing nucleoside triphosphate hydrolases"/>
    <property type="match status" value="1"/>
</dbReference>
<dbReference type="eggNOG" id="COG0703">
    <property type="taxonomic scope" value="Bacteria"/>
</dbReference>
<dbReference type="PROSITE" id="PS00018">
    <property type="entry name" value="EF_HAND_1"/>
    <property type="match status" value="1"/>
</dbReference>
<dbReference type="GO" id="GO:0005829">
    <property type="term" value="C:cytosol"/>
    <property type="evidence" value="ECO:0007669"/>
    <property type="project" value="TreeGrafter"/>
</dbReference>
<feature type="binding site" evidence="7">
    <location>
        <position position="32"/>
    </location>
    <ligand>
        <name>substrate</name>
    </ligand>
</feature>
<dbReference type="GO" id="GO:0009073">
    <property type="term" value="P:aromatic amino acid family biosynthetic process"/>
    <property type="evidence" value="ECO:0007669"/>
    <property type="project" value="UniProtKB-KW"/>
</dbReference>
<evidence type="ECO:0000313" key="9">
    <source>
        <dbReference type="Proteomes" id="UP000008139"/>
    </source>
</evidence>
<dbReference type="RefSeq" id="WP_013681813.1">
    <property type="nucleotide sequence ID" value="NC_015318.1"/>
</dbReference>
<comment type="cofactor">
    <cofactor evidence="7">
        <name>Mg(2+)</name>
        <dbReference type="ChEBI" id="CHEBI:18420"/>
    </cofactor>
    <text evidence="7">Binds 1 Mg(2+) ion per subunit.</text>
</comment>
<comment type="similarity">
    <text evidence="7">Belongs to the shikimate kinase family.</text>
</comment>
<feature type="binding site" evidence="7">
    <location>
        <begin position="10"/>
        <end position="15"/>
    </location>
    <ligand>
        <name>ATP</name>
        <dbReference type="ChEBI" id="CHEBI:30616"/>
    </ligand>
</feature>
<keyword evidence="5 7" id="KW-0067">ATP-binding</keyword>
<dbReference type="GO" id="GO:0000287">
    <property type="term" value="F:magnesium ion binding"/>
    <property type="evidence" value="ECO:0007669"/>
    <property type="project" value="UniProtKB-UniRule"/>
</dbReference>
<evidence type="ECO:0000256" key="4">
    <source>
        <dbReference type="ARBA" id="ARBA00022777"/>
    </source>
</evidence>
<dbReference type="HOGENOM" id="CLU_057607_4_0_7"/>
<keyword evidence="2 7" id="KW-0808">Transferase</keyword>
<dbReference type="GO" id="GO:0008652">
    <property type="term" value="P:amino acid biosynthetic process"/>
    <property type="evidence" value="ECO:0007669"/>
    <property type="project" value="UniProtKB-KW"/>
</dbReference>
<keyword evidence="1 7" id="KW-0028">Amino-acid biosynthesis</keyword>
<dbReference type="CDD" id="cd00464">
    <property type="entry name" value="SK"/>
    <property type="match status" value="1"/>
</dbReference>
<dbReference type="GO" id="GO:0005524">
    <property type="term" value="F:ATP binding"/>
    <property type="evidence" value="ECO:0007669"/>
    <property type="project" value="UniProtKB-UniRule"/>
</dbReference>
<dbReference type="UniPathway" id="UPA00053">
    <property type="reaction ID" value="UER00088"/>
</dbReference>
<evidence type="ECO:0000256" key="5">
    <source>
        <dbReference type="ARBA" id="ARBA00022840"/>
    </source>
</evidence>
<comment type="function">
    <text evidence="7">Catalyzes the specific phosphorylation of the 3-hydroxyl group of shikimic acid using ATP as a cosubstrate.</text>
</comment>
<dbReference type="InterPro" id="IPR031322">
    <property type="entry name" value="Shikimate/glucono_kinase"/>
</dbReference>
<comment type="catalytic activity">
    <reaction evidence="7">
        <text>shikimate + ATP = 3-phosphoshikimate + ADP + H(+)</text>
        <dbReference type="Rhea" id="RHEA:13121"/>
        <dbReference type="ChEBI" id="CHEBI:15378"/>
        <dbReference type="ChEBI" id="CHEBI:30616"/>
        <dbReference type="ChEBI" id="CHEBI:36208"/>
        <dbReference type="ChEBI" id="CHEBI:145989"/>
        <dbReference type="ChEBI" id="CHEBI:456216"/>
        <dbReference type="EC" id="2.7.1.71"/>
    </reaction>
</comment>
<proteinExistence type="inferred from homology"/>
<keyword evidence="7" id="KW-0479">Metal-binding</keyword>
<comment type="pathway">
    <text evidence="7">Metabolic intermediate biosynthesis; chorismate biosynthesis; chorismate from D-erythrose 4-phosphate and phosphoenolpyruvate: step 5/7.</text>
</comment>
<dbReference type="EC" id="2.7.1.71" evidence="7"/>
<dbReference type="InterPro" id="IPR027417">
    <property type="entry name" value="P-loop_NTPase"/>
</dbReference>
<name>F2LVI8_HIPMA</name>
<accession>F2LVI8</accession>
<feature type="binding site" evidence="7">
    <location>
        <position position="56"/>
    </location>
    <ligand>
        <name>substrate</name>
    </ligand>
</feature>
<dbReference type="OrthoDB" id="9800332at2"/>
<keyword evidence="7" id="KW-0460">Magnesium</keyword>
<dbReference type="Pfam" id="PF01202">
    <property type="entry name" value="SKI"/>
    <property type="match status" value="1"/>
</dbReference>
<dbReference type="STRING" id="760142.Hipma_0802"/>
<dbReference type="EMBL" id="CP002606">
    <property type="protein sequence ID" value="AEA33772.1"/>
    <property type="molecule type" value="Genomic_DNA"/>
</dbReference>
<evidence type="ECO:0000256" key="2">
    <source>
        <dbReference type="ARBA" id="ARBA00022679"/>
    </source>
</evidence>
<comment type="caution">
    <text evidence="7">Lacks conserved residue(s) required for the propagation of feature annotation.</text>
</comment>
<comment type="subcellular location">
    <subcellularLocation>
        <location evidence="7">Cytoplasm</location>
    </subcellularLocation>
</comment>
<evidence type="ECO:0000256" key="3">
    <source>
        <dbReference type="ARBA" id="ARBA00022741"/>
    </source>
</evidence>
<feature type="binding site" evidence="7">
    <location>
        <position position="133"/>
    </location>
    <ligand>
        <name>substrate</name>
    </ligand>
</feature>
<feature type="binding site" evidence="7">
    <location>
        <position position="79"/>
    </location>
    <ligand>
        <name>substrate</name>
    </ligand>
</feature>
<dbReference type="Proteomes" id="UP000008139">
    <property type="component" value="Chromosome"/>
</dbReference>